<evidence type="ECO:0000313" key="2">
    <source>
        <dbReference type="Proteomes" id="UP000694388"/>
    </source>
</evidence>
<dbReference type="AlphaFoldDB" id="A0A8C4R158"/>
<dbReference type="PANTHER" id="PTHR21963:SF1">
    <property type="entry name" value="SPERM-ASSOCIATED ANTIGEN 17"/>
    <property type="match status" value="1"/>
</dbReference>
<dbReference type="GO" id="GO:0005576">
    <property type="term" value="C:extracellular region"/>
    <property type="evidence" value="ECO:0007669"/>
    <property type="project" value="GOC"/>
</dbReference>
<accession>A0A8C4R158</accession>
<dbReference type="Ensembl" id="ENSEBUT00000024026.1">
    <property type="protein sequence ID" value="ENSEBUP00000023449.1"/>
    <property type="gene ID" value="ENSEBUG00000014448.1"/>
</dbReference>
<keyword evidence="2" id="KW-1185">Reference proteome</keyword>
<dbReference type="GO" id="GO:0003351">
    <property type="term" value="P:epithelial cilium movement involved in extracellular fluid movement"/>
    <property type="evidence" value="ECO:0007669"/>
    <property type="project" value="TreeGrafter"/>
</dbReference>
<dbReference type="GO" id="GO:1904158">
    <property type="term" value="P:axonemal central apparatus assembly"/>
    <property type="evidence" value="ECO:0007669"/>
    <property type="project" value="TreeGrafter"/>
</dbReference>
<protein>
    <submittedName>
        <fullName evidence="1">Uncharacterized protein</fullName>
    </submittedName>
</protein>
<evidence type="ECO:0000313" key="1">
    <source>
        <dbReference type="Ensembl" id="ENSEBUP00000023449.1"/>
    </source>
</evidence>
<dbReference type="PANTHER" id="PTHR21963">
    <property type="entry name" value="PF6"/>
    <property type="match status" value="1"/>
</dbReference>
<dbReference type="GO" id="GO:1990716">
    <property type="term" value="C:axonemal central apparatus"/>
    <property type="evidence" value="ECO:0007669"/>
    <property type="project" value="TreeGrafter"/>
</dbReference>
<proteinExistence type="predicted"/>
<reference evidence="1" key="2">
    <citation type="submission" date="2025-09" db="UniProtKB">
        <authorList>
            <consortium name="Ensembl"/>
        </authorList>
    </citation>
    <scope>IDENTIFICATION</scope>
</reference>
<reference evidence="1" key="1">
    <citation type="submission" date="2025-08" db="UniProtKB">
        <authorList>
            <consortium name="Ensembl"/>
        </authorList>
    </citation>
    <scope>IDENTIFICATION</scope>
</reference>
<sequence length="177" mass="19252">MVMVTPGRVSDHPLLEALLEAVRTPLRLFFSAITMADIKQQIDDHMKAKAKRSKDLPEFSEVLESGKAAWDAGQSFPPALMAKLIKFMLLRIKNTFKVTPEKGIKAGKASTSSKGPGKASAQGKKMHQVMDQSTMSFCWGSIRQSSFPCSASSGCRSPQSSASLPAAELLFPQVKHE</sequence>
<dbReference type="Proteomes" id="UP000694388">
    <property type="component" value="Unplaced"/>
</dbReference>
<name>A0A8C4R158_EPTBU</name>
<organism evidence="1 2">
    <name type="scientific">Eptatretus burgeri</name>
    <name type="common">Inshore hagfish</name>
    <dbReference type="NCBI Taxonomy" id="7764"/>
    <lineage>
        <taxon>Eukaryota</taxon>
        <taxon>Metazoa</taxon>
        <taxon>Chordata</taxon>
        <taxon>Craniata</taxon>
        <taxon>Vertebrata</taxon>
        <taxon>Cyclostomata</taxon>
        <taxon>Myxini</taxon>
        <taxon>Myxiniformes</taxon>
        <taxon>Myxinidae</taxon>
        <taxon>Eptatretinae</taxon>
        <taxon>Eptatretus</taxon>
    </lineage>
</organism>
<dbReference type="InterPro" id="IPR026173">
    <property type="entry name" value="SPAG17"/>
</dbReference>